<dbReference type="PANTHER" id="PTHR14027:SF2">
    <property type="entry name" value="RNA POLYMERASE-ASSOCIATED PROTEIN CTR9 HOMOLOG"/>
    <property type="match status" value="1"/>
</dbReference>
<reference evidence="3 4" key="1">
    <citation type="journal article" date="2014" name="MBio">
        <title>The Ordospora colligata genome; evolution of extreme reduction in microsporidia and host-to-parasite horizontal gene transfer.</title>
        <authorList>
            <person name="Pombert J.-F."/>
            <person name="Haag K.L."/>
            <person name="Beidas S."/>
            <person name="Ebert D."/>
            <person name="Keeling P.J."/>
        </authorList>
    </citation>
    <scope>NUCLEOTIDE SEQUENCE [LARGE SCALE GENOMIC DNA]</scope>
    <source>
        <strain evidence="3 4">OC4</strain>
    </source>
</reference>
<dbReference type="GO" id="GO:0000993">
    <property type="term" value="F:RNA polymerase II complex binding"/>
    <property type="evidence" value="ECO:0007669"/>
    <property type="project" value="TreeGrafter"/>
</dbReference>
<organism evidence="3 4">
    <name type="scientific">Ordospora colligata OC4</name>
    <dbReference type="NCBI Taxonomy" id="1354746"/>
    <lineage>
        <taxon>Eukaryota</taxon>
        <taxon>Fungi</taxon>
        <taxon>Fungi incertae sedis</taxon>
        <taxon>Microsporidia</taxon>
        <taxon>Ordosporidae</taxon>
        <taxon>Ordospora</taxon>
    </lineage>
</organism>
<dbReference type="HOGENOM" id="CLU_660725_0_0_1"/>
<accession>A0A0B2UJI6</accession>
<dbReference type="GO" id="GO:0006355">
    <property type="term" value="P:regulation of DNA-templated transcription"/>
    <property type="evidence" value="ECO:0007669"/>
    <property type="project" value="InterPro"/>
</dbReference>
<evidence type="ECO:0000256" key="1">
    <source>
        <dbReference type="ARBA" id="ARBA00022737"/>
    </source>
</evidence>
<dbReference type="Gene3D" id="1.25.40.10">
    <property type="entry name" value="Tetratricopeptide repeat domain"/>
    <property type="match status" value="1"/>
</dbReference>
<proteinExistence type="predicted"/>
<gene>
    <name evidence="3" type="ORF">M896_091350</name>
</gene>
<protein>
    <submittedName>
        <fullName evidence="3">Uncharacterized protein</fullName>
    </submittedName>
</protein>
<dbReference type="Pfam" id="PF13181">
    <property type="entry name" value="TPR_8"/>
    <property type="match status" value="1"/>
</dbReference>
<comment type="caution">
    <text evidence="3">The sequence shown here is derived from an EMBL/GenBank/DDBJ whole genome shotgun (WGS) entry which is preliminary data.</text>
</comment>
<sequence>MLKTCHMDQKVWLYKWPKSLSFYHQHRQYMNLIDVRKCSKEALKANPCNIHALYSLGKCHVETRSLKEAEAISNRLMHLGGTCEALVIKGHVYLYKGRLEDSYESFLKAYHHAVHKDKFLIYGISLFYEELGDYANARPWLVMLSRLGVEKYKDYEIMFRTGICLKKMNRLSDSIDTFRVIVYNPFECTYDIGAQIQIAHLYEMQSKEGLAIEVLEIIRKSNVYSPTILRLLAWISFKKGDFKGVRKIHREYGRRESDPYIVYLMGRIAFTKGLHERAIRYYNKVIDPGMMNGMMQNSLGCAYLQQGLICEAKKAFECALKVNSESVEARRNLDLISRLPNSDVKPIFNSSVLHEMCEQPPSIAKTTYLDSNVFLRGIDHGVCHSIMPKVATMRISKFERFLD</sequence>
<dbReference type="GO" id="GO:0016593">
    <property type="term" value="C:Cdc73/Paf1 complex"/>
    <property type="evidence" value="ECO:0007669"/>
    <property type="project" value="TreeGrafter"/>
</dbReference>
<dbReference type="InterPro" id="IPR019734">
    <property type="entry name" value="TPR_rpt"/>
</dbReference>
<evidence type="ECO:0000313" key="4">
    <source>
        <dbReference type="Proteomes" id="UP000031056"/>
    </source>
</evidence>
<dbReference type="GO" id="GO:0006368">
    <property type="term" value="P:transcription elongation by RNA polymerase II"/>
    <property type="evidence" value="ECO:0007669"/>
    <property type="project" value="TreeGrafter"/>
</dbReference>
<keyword evidence="1" id="KW-0677">Repeat</keyword>
<dbReference type="EMBL" id="JOKQ01000009">
    <property type="protein sequence ID" value="KHN69207.1"/>
    <property type="molecule type" value="Genomic_DNA"/>
</dbReference>
<keyword evidence="4" id="KW-1185">Reference proteome</keyword>
<dbReference type="GeneID" id="26262348"/>
<evidence type="ECO:0000256" key="2">
    <source>
        <dbReference type="ARBA" id="ARBA00022803"/>
    </source>
</evidence>
<dbReference type="InParanoid" id="A0A0B2UJI6"/>
<dbReference type="VEuPathDB" id="MicrosporidiaDB:M896_091350"/>
<dbReference type="InterPro" id="IPR011990">
    <property type="entry name" value="TPR-like_helical_dom_sf"/>
</dbReference>
<dbReference type="OrthoDB" id="418911at2759"/>
<dbReference type="Proteomes" id="UP000031056">
    <property type="component" value="Unassembled WGS sequence"/>
</dbReference>
<dbReference type="InterPro" id="IPR031101">
    <property type="entry name" value="Ctr9"/>
</dbReference>
<dbReference type="SUPFAM" id="SSF48452">
    <property type="entry name" value="TPR-like"/>
    <property type="match status" value="2"/>
</dbReference>
<dbReference type="STRING" id="1354746.A0A0B2UJI6"/>
<dbReference type="SMART" id="SM00028">
    <property type="entry name" value="TPR"/>
    <property type="match status" value="3"/>
</dbReference>
<name>A0A0B2UJI6_9MICR</name>
<dbReference type="RefSeq" id="XP_014563249.1">
    <property type="nucleotide sequence ID" value="XM_014707763.1"/>
</dbReference>
<evidence type="ECO:0000313" key="3">
    <source>
        <dbReference type="EMBL" id="KHN69207.1"/>
    </source>
</evidence>
<dbReference type="PANTHER" id="PTHR14027">
    <property type="entry name" value="RNA POLYMERASE-ASSOCIATED PROTEIN CTR9"/>
    <property type="match status" value="1"/>
</dbReference>
<dbReference type="AlphaFoldDB" id="A0A0B2UJI6"/>
<keyword evidence="2" id="KW-0802">TPR repeat</keyword>